<comment type="catalytic activity">
    <reaction evidence="1">
        <text>5-oxo-L-proline + ATP + 2 H2O = L-glutamate + ADP + phosphate + H(+)</text>
        <dbReference type="Rhea" id="RHEA:10348"/>
        <dbReference type="ChEBI" id="CHEBI:15377"/>
        <dbReference type="ChEBI" id="CHEBI:15378"/>
        <dbReference type="ChEBI" id="CHEBI:29985"/>
        <dbReference type="ChEBI" id="CHEBI:30616"/>
        <dbReference type="ChEBI" id="CHEBI:43474"/>
        <dbReference type="ChEBI" id="CHEBI:58402"/>
        <dbReference type="ChEBI" id="CHEBI:456216"/>
        <dbReference type="EC" id="3.5.2.9"/>
    </reaction>
</comment>
<accession>A0ABT6RAI3</accession>
<keyword evidence="1" id="KW-0067">ATP-binding</keyword>
<sequence>MHSVDINCDMGEGFENDEALMPYVTSANIACGFHAGDTDTMKRTIALALKHEVAIGAHPGFPDRENFGRKNMDMTPDEVYDMVLYQVDLLSKIALEEGAKVTHVKPHGALYNMAAKDALLAKAIARAVGSVDSKLALFGLSGSDLIQEGKNVSLQTVNEAFTDRTYLDDGSLSPRSEKNALIEDKDVSLNQAIQLVLKQTVRSISGKTIPLVADTICLHGDGENAVVFAKNIYRGLKAHNIVLKNTIR</sequence>
<dbReference type="Gene3D" id="3.20.20.370">
    <property type="entry name" value="Glycoside hydrolase/deacetylase"/>
    <property type="match status" value="1"/>
</dbReference>
<comment type="function">
    <text evidence="1">Catalyzes the cleavage of 5-oxoproline to form L-glutamate coupled to the hydrolysis of ATP to ADP and inorganic phosphate.</text>
</comment>
<name>A0ABT6RAI3_9BACT</name>
<evidence type="ECO:0000256" key="1">
    <source>
        <dbReference type="HAMAP-Rule" id="MF_00691"/>
    </source>
</evidence>
<dbReference type="EMBL" id="JASBRG010000004">
    <property type="protein sequence ID" value="MDI3319587.1"/>
    <property type="molecule type" value="Genomic_DNA"/>
</dbReference>
<keyword evidence="1" id="KW-0547">Nucleotide-binding</keyword>
<dbReference type="SUPFAM" id="SSF88713">
    <property type="entry name" value="Glycoside hydrolase/deacetylase"/>
    <property type="match status" value="1"/>
</dbReference>
<dbReference type="Pfam" id="PF03746">
    <property type="entry name" value="LamB_YcsF"/>
    <property type="match status" value="1"/>
</dbReference>
<dbReference type="GO" id="GO:0017168">
    <property type="term" value="F:5-oxoprolinase (ATP-hydrolyzing) activity"/>
    <property type="evidence" value="ECO:0007669"/>
    <property type="project" value="UniProtKB-EC"/>
</dbReference>
<dbReference type="InterPro" id="IPR011330">
    <property type="entry name" value="Glyco_hydro/deAcase_b/a-brl"/>
</dbReference>
<organism evidence="2 3">
    <name type="scientific">Pinibacter soli</name>
    <dbReference type="NCBI Taxonomy" id="3044211"/>
    <lineage>
        <taxon>Bacteria</taxon>
        <taxon>Pseudomonadati</taxon>
        <taxon>Bacteroidota</taxon>
        <taxon>Chitinophagia</taxon>
        <taxon>Chitinophagales</taxon>
        <taxon>Chitinophagaceae</taxon>
        <taxon>Pinibacter</taxon>
    </lineage>
</organism>
<dbReference type="CDD" id="cd10787">
    <property type="entry name" value="LamB_YcsF_like"/>
    <property type="match status" value="1"/>
</dbReference>
<dbReference type="NCBIfam" id="NF003814">
    <property type="entry name" value="PRK05406.1-3"/>
    <property type="match status" value="1"/>
</dbReference>
<gene>
    <name evidence="1" type="primary">pxpA</name>
    <name evidence="2" type="ORF">QJ048_07375</name>
</gene>
<dbReference type="HAMAP" id="MF_00691">
    <property type="entry name" value="PxpA"/>
    <property type="match status" value="1"/>
</dbReference>
<comment type="similarity">
    <text evidence="1">Belongs to the LamB/PxpA family.</text>
</comment>
<dbReference type="PANTHER" id="PTHR30292:SF0">
    <property type="entry name" value="5-OXOPROLINASE SUBUNIT A"/>
    <property type="match status" value="1"/>
</dbReference>
<dbReference type="InterPro" id="IPR005501">
    <property type="entry name" value="LamB/YcsF/PxpA-like"/>
</dbReference>
<dbReference type="Proteomes" id="UP001226434">
    <property type="component" value="Unassembled WGS sequence"/>
</dbReference>
<keyword evidence="3" id="KW-1185">Reference proteome</keyword>
<keyword evidence="1 2" id="KW-0378">Hydrolase</keyword>
<dbReference type="EC" id="3.5.2.9" evidence="1"/>
<dbReference type="RefSeq" id="WP_282333702.1">
    <property type="nucleotide sequence ID" value="NZ_JASBRG010000004.1"/>
</dbReference>
<evidence type="ECO:0000313" key="3">
    <source>
        <dbReference type="Proteomes" id="UP001226434"/>
    </source>
</evidence>
<reference evidence="2 3" key="1">
    <citation type="submission" date="2023-05" db="EMBL/GenBank/DDBJ databases">
        <title>Genome sequence of Pinibacter sp. MAH-24.</title>
        <authorList>
            <person name="Huq M.A."/>
        </authorList>
    </citation>
    <scope>NUCLEOTIDE SEQUENCE [LARGE SCALE GENOMIC DNA]</scope>
    <source>
        <strain evidence="2 3">MAH-24</strain>
    </source>
</reference>
<evidence type="ECO:0000313" key="2">
    <source>
        <dbReference type="EMBL" id="MDI3319587.1"/>
    </source>
</evidence>
<comment type="caution">
    <text evidence="2">The sequence shown here is derived from an EMBL/GenBank/DDBJ whole genome shotgun (WGS) entry which is preliminary data.</text>
</comment>
<comment type="subunit">
    <text evidence="1">Forms a complex composed of PxpA, PxpB and PxpC.</text>
</comment>
<dbReference type="PANTHER" id="PTHR30292">
    <property type="entry name" value="UNCHARACTERIZED PROTEIN YBGL-RELATED"/>
    <property type="match status" value="1"/>
</dbReference>
<dbReference type="NCBIfam" id="NF003816">
    <property type="entry name" value="PRK05406.1-5"/>
    <property type="match status" value="1"/>
</dbReference>
<proteinExistence type="inferred from homology"/>
<protein>
    <recommendedName>
        <fullName evidence="1">5-oxoprolinase subunit A</fullName>
        <shortName evidence="1">5-OPase subunit A</shortName>
        <ecNumber evidence="1">3.5.2.9</ecNumber>
    </recommendedName>
    <alternativeName>
        <fullName evidence="1">5-oxoprolinase (ATP-hydrolyzing) subunit A</fullName>
    </alternativeName>
</protein>